<protein>
    <submittedName>
        <fullName evidence="2">Uncharacterized protein</fullName>
    </submittedName>
</protein>
<proteinExistence type="predicted"/>
<name>A0AB33CVB7_ALCFA</name>
<evidence type="ECO:0000313" key="2">
    <source>
        <dbReference type="EMBL" id="ASR89166.1"/>
    </source>
</evidence>
<dbReference type="EMBL" id="CP021641">
    <property type="protein sequence ID" value="ASR89166.1"/>
    <property type="molecule type" value="Genomic_DNA"/>
</dbReference>
<sequence>MSYNYAKLRATVVAATSGPWEADIESGTSRTVRQADGGRGICTTFVQGQPKTPAGWESQRHQNNANSEYIAACDPETIRTLLGERDAQEAEIEQLREAVKDYLQAQDAADNNEYQSMPEDFGRLNGRRKAARDDLDAALSGEPT</sequence>
<dbReference type="InterPro" id="IPR025153">
    <property type="entry name" value="Ead_Ea22"/>
</dbReference>
<dbReference type="AlphaFoldDB" id="A0AB33CVB7"/>
<accession>A0AB33CVB7</accession>
<evidence type="ECO:0000313" key="3">
    <source>
        <dbReference type="Proteomes" id="UP000214561"/>
    </source>
</evidence>
<evidence type="ECO:0000256" key="1">
    <source>
        <dbReference type="SAM" id="MobiDB-lite"/>
    </source>
</evidence>
<organism evidence="2 3">
    <name type="scientific">Alcaligenes faecalis</name>
    <dbReference type="NCBI Taxonomy" id="511"/>
    <lineage>
        <taxon>Bacteria</taxon>
        <taxon>Pseudomonadati</taxon>
        <taxon>Pseudomonadota</taxon>
        <taxon>Betaproteobacteria</taxon>
        <taxon>Burkholderiales</taxon>
        <taxon>Alcaligenaceae</taxon>
        <taxon>Alcaligenes</taxon>
    </lineage>
</organism>
<dbReference type="RefSeq" id="WP_094196267.1">
    <property type="nucleotide sequence ID" value="NZ_CP021641.1"/>
</dbReference>
<dbReference type="Pfam" id="PF13935">
    <property type="entry name" value="Ead_Ea22"/>
    <property type="match status" value="1"/>
</dbReference>
<dbReference type="Proteomes" id="UP000214561">
    <property type="component" value="Chromosome"/>
</dbReference>
<feature type="region of interest" description="Disordered" evidence="1">
    <location>
        <begin position="107"/>
        <end position="144"/>
    </location>
</feature>
<gene>
    <name evidence="2" type="ORF">AFA_06735</name>
</gene>
<reference evidence="2 3" key="1">
    <citation type="submission" date="2017-05" db="EMBL/GenBank/DDBJ databases">
        <authorList>
            <person name="Qiu J.G."/>
            <person name="He J."/>
        </authorList>
    </citation>
    <scope>NUCLEOTIDE SEQUENCE [LARGE SCALE GENOMIC DNA]</scope>
    <source>
        <strain evidence="2 3">JQ135</strain>
    </source>
</reference>
<dbReference type="KEGG" id="afq:AFA_06735"/>